<protein>
    <submittedName>
        <fullName evidence="1">Mobilization protein</fullName>
    </submittedName>
</protein>
<dbReference type="EMBL" id="RPFP01000008">
    <property type="protein sequence ID" value="RPF69818.1"/>
    <property type="molecule type" value="Genomic_DNA"/>
</dbReference>
<dbReference type="EMBL" id="MBIN01000003">
    <property type="protein sequence ID" value="PDX09508.1"/>
    <property type="molecule type" value="Genomic_DNA"/>
</dbReference>
<reference evidence="2 4" key="2">
    <citation type="submission" date="2018-11" db="EMBL/GenBank/DDBJ databases">
        <authorList>
            <person name="Gutierrez A.J."/>
            <person name="Bravo M."/>
        </authorList>
    </citation>
    <scope>NUCLEOTIDE SEQUENCE [LARGE SCALE GENOMIC DNA]</scope>
    <source>
        <strain evidence="2 4">22388</strain>
    </source>
</reference>
<evidence type="ECO:0000313" key="4">
    <source>
        <dbReference type="Proteomes" id="UP000276972"/>
    </source>
</evidence>
<organism evidence="1 3">
    <name type="scientific">Helicobacter pylori</name>
    <name type="common">Campylobacter pylori</name>
    <dbReference type="NCBI Taxonomy" id="210"/>
    <lineage>
        <taxon>Bacteria</taxon>
        <taxon>Pseudomonadati</taxon>
        <taxon>Campylobacterota</taxon>
        <taxon>Epsilonproteobacteria</taxon>
        <taxon>Campylobacterales</taxon>
        <taxon>Helicobacteraceae</taxon>
        <taxon>Helicobacter</taxon>
    </lineage>
</organism>
<dbReference type="Proteomes" id="UP000220501">
    <property type="component" value="Unassembled WGS sequence"/>
</dbReference>
<evidence type="ECO:0000313" key="3">
    <source>
        <dbReference type="Proteomes" id="UP000220501"/>
    </source>
</evidence>
<dbReference type="RefSeq" id="WP_000795440.1">
    <property type="nucleotide sequence ID" value="NZ_JAFCIO010000016.1"/>
</dbReference>
<dbReference type="AlphaFoldDB" id="A0A2A6T3M4"/>
<name>A0A2A6T3M4_HELPX</name>
<evidence type="ECO:0000313" key="2">
    <source>
        <dbReference type="EMBL" id="RPF69818.1"/>
    </source>
</evidence>
<evidence type="ECO:0000313" key="1">
    <source>
        <dbReference type="EMBL" id="PDX09508.1"/>
    </source>
</evidence>
<comment type="caution">
    <text evidence="1">The sequence shown here is derived from an EMBL/GenBank/DDBJ whole genome shotgun (WGS) entry which is preliminary data.</text>
</comment>
<sequence length="148" mass="16901">MKNPRLYRRSKQKEGAKRMEFLLDARCVQILKDLKTRHNKSYTKIVENLILNSQISFYKQQKITSALGSLAMLYSSLNATCSNFNQIAYHLNSATLLGENVIHLGLLQDQLKAWSEKTKILNLAIKKSAFIVAHCLKGDKKIFKGMNL</sequence>
<dbReference type="Proteomes" id="UP000276972">
    <property type="component" value="Unassembled WGS sequence"/>
</dbReference>
<gene>
    <name evidence="1" type="ORF">BB406_05575</name>
    <name evidence="2" type="ORF">EGV97_02625</name>
</gene>
<reference evidence="1 3" key="1">
    <citation type="journal article" date="2017" name="Gut Pathog.">
        <title>Phylogenomics of Colombian Helicobacter pylori isolates.</title>
        <authorList>
            <person name="Gutierrez-Escobar A.J."/>
            <person name="Trujillo E."/>
            <person name="Acevedo O."/>
            <person name="Bravo M.M."/>
        </authorList>
    </citation>
    <scope>NUCLEOTIDE SEQUENCE [LARGE SCALE GENOMIC DNA]</scope>
    <source>
        <strain evidence="1 3">22366</strain>
    </source>
</reference>
<proteinExistence type="predicted"/>
<accession>A0A2A6T3M4</accession>